<dbReference type="OMA" id="QFIFDCE"/>
<keyword evidence="2" id="KW-1185">Reference proteome</keyword>
<evidence type="ECO:0000313" key="1">
    <source>
        <dbReference type="EMBL" id="OJT14054.1"/>
    </source>
</evidence>
<dbReference type="OrthoDB" id="2801555at2759"/>
<sequence>MAEIHGSDAPLAHIPDDLTISQFILDTQHPLRPVPNPEQPWFIDETTGREIKLKEVSSRLFSNSWS</sequence>
<name>A0A1M2W2G7_TRAPU</name>
<accession>A0A1M2W2G7</accession>
<gene>
    <name evidence="1" type="ORF">TRAPUB_9411</name>
</gene>
<reference evidence="1 2" key="1">
    <citation type="submission" date="2016-10" db="EMBL/GenBank/DDBJ databases">
        <title>Genome sequence of the basidiomycete white-rot fungus Trametes pubescens.</title>
        <authorList>
            <person name="Makela M.R."/>
            <person name="Granchi Z."/>
            <person name="Peng M."/>
            <person name="De Vries R.P."/>
            <person name="Grigoriev I."/>
            <person name="Riley R."/>
            <person name="Hilden K."/>
        </authorList>
    </citation>
    <scope>NUCLEOTIDE SEQUENCE [LARGE SCALE GENOMIC DNA]</scope>
    <source>
        <strain evidence="1 2">FBCC735</strain>
    </source>
</reference>
<protein>
    <submittedName>
        <fullName evidence="1">Uncharacterized protein</fullName>
    </submittedName>
</protein>
<dbReference type="STRING" id="154538.A0A1M2W2G7"/>
<evidence type="ECO:0000313" key="2">
    <source>
        <dbReference type="Proteomes" id="UP000184267"/>
    </source>
</evidence>
<dbReference type="AlphaFoldDB" id="A0A1M2W2G7"/>
<proteinExistence type="predicted"/>
<organism evidence="1 2">
    <name type="scientific">Trametes pubescens</name>
    <name type="common">White-rot fungus</name>
    <dbReference type="NCBI Taxonomy" id="154538"/>
    <lineage>
        <taxon>Eukaryota</taxon>
        <taxon>Fungi</taxon>
        <taxon>Dikarya</taxon>
        <taxon>Basidiomycota</taxon>
        <taxon>Agaricomycotina</taxon>
        <taxon>Agaricomycetes</taxon>
        <taxon>Polyporales</taxon>
        <taxon>Polyporaceae</taxon>
        <taxon>Trametes</taxon>
    </lineage>
</organism>
<dbReference type="EMBL" id="MNAD01000337">
    <property type="protein sequence ID" value="OJT14054.1"/>
    <property type="molecule type" value="Genomic_DNA"/>
</dbReference>
<dbReference type="Proteomes" id="UP000184267">
    <property type="component" value="Unassembled WGS sequence"/>
</dbReference>
<comment type="caution">
    <text evidence="1">The sequence shown here is derived from an EMBL/GenBank/DDBJ whole genome shotgun (WGS) entry which is preliminary data.</text>
</comment>